<dbReference type="InterPro" id="IPR018392">
    <property type="entry name" value="LysM"/>
</dbReference>
<evidence type="ECO:0000256" key="2">
    <source>
        <dbReference type="SAM" id="SignalP"/>
    </source>
</evidence>
<feature type="domain" description="LysM" evidence="3">
    <location>
        <begin position="643"/>
        <end position="686"/>
    </location>
</feature>
<reference evidence="5" key="1">
    <citation type="journal article" date="2019" name="Int. J. Syst. Evol. Microbiol.">
        <title>The Global Catalogue of Microorganisms (GCM) 10K type strain sequencing project: providing services to taxonomists for standard genome sequencing and annotation.</title>
        <authorList>
            <consortium name="The Broad Institute Genomics Platform"/>
            <consortium name="The Broad Institute Genome Sequencing Center for Infectious Disease"/>
            <person name="Wu L."/>
            <person name="Ma J."/>
        </authorList>
    </citation>
    <scope>NUCLEOTIDE SEQUENCE [LARGE SCALE GENOMIC DNA]</scope>
    <source>
        <strain evidence="5">CGMCC 4.1782</strain>
    </source>
</reference>
<feature type="region of interest" description="Disordered" evidence="1">
    <location>
        <begin position="759"/>
        <end position="780"/>
    </location>
</feature>
<dbReference type="RefSeq" id="WP_250427695.1">
    <property type="nucleotide sequence ID" value="NZ_JALPRR010000001.1"/>
</dbReference>
<dbReference type="SUPFAM" id="SSF53955">
    <property type="entry name" value="Lysozyme-like"/>
    <property type="match status" value="1"/>
</dbReference>
<proteinExistence type="predicted"/>
<evidence type="ECO:0000256" key="1">
    <source>
        <dbReference type="SAM" id="MobiDB-lite"/>
    </source>
</evidence>
<feature type="region of interest" description="Disordered" evidence="1">
    <location>
        <begin position="408"/>
        <end position="453"/>
    </location>
</feature>
<name>A0ABW5CXG9_9BACT</name>
<feature type="domain" description="LysM" evidence="3">
    <location>
        <begin position="305"/>
        <end position="349"/>
    </location>
</feature>
<feature type="region of interest" description="Disordered" evidence="1">
    <location>
        <begin position="615"/>
        <end position="641"/>
    </location>
</feature>
<dbReference type="PANTHER" id="PTHR33734:SF22">
    <property type="entry name" value="MEMBRANE-BOUND LYTIC MUREIN TRANSGLYCOSYLASE D"/>
    <property type="match status" value="1"/>
</dbReference>
<dbReference type="CDD" id="cd16894">
    <property type="entry name" value="MltD-like"/>
    <property type="match status" value="1"/>
</dbReference>
<evidence type="ECO:0000313" key="4">
    <source>
        <dbReference type="EMBL" id="MFD2246033.1"/>
    </source>
</evidence>
<feature type="domain" description="LysM" evidence="3">
    <location>
        <begin position="359"/>
        <end position="403"/>
    </location>
</feature>
<dbReference type="Gene3D" id="1.10.530.10">
    <property type="match status" value="1"/>
</dbReference>
<sequence>MRKSLPLLLLLVLPLLAFAQSVTVPRNVYFADIHLTITDRGQQEIQKKVDALHRNPTYFHMKVDLANAYFPLIERTFKEEGVPDDFKYLALQESGLRGDAVSTSNAVGYWQFKKEAASDFNLRMDNVIDERRHIVEASRGAAKYFKRSNNYYDNWLITLLSYLEGYTGAKAYAKPSDKGAKRMEITDRTHPYVLTFLAHKVAYENFVGKTATPALSLREMRATPGQSLADIALATQTDPAELERYNKWLLGGSIPSDKDYFVMVPVRNGNDLGLLASTETAAPAVAQPAAKAAAAASVVKRNGLNALVARKGDTKDKLALQAGITTRQFLKYNDLRSFDKLEEGKAYYTQPKRSTADAEYHVVQAGETMQQISQNYGIKLQYLLFRNRMARNEVPVAGRVLWLQKRRPGTTPVEVRDQKQAQPSTASRQTSTAKTAPNTPKKATSAEQSPVERVKSFFAKLKKDLNLEKPQPAPQPEEETPATEPVLTSPETRPAQPAVSNKPEPAVVTEQKQAEKVEEVELVLPDTAATTQDTSGLPNKKSKEQPFPVKATDSTIVFQEEVKAPANPEKATEEQTAYPSKFPTKGQVEESEEFLGYENEPAVVEEKAPAKPIKPAAAPATKPVPAAAKPAPALQDQPAVKPARHTVKQGETLYSISRVYAVSVHDISKWNDLGDTPLKIGQELLIAEPQTIPEVTPEEEETPAAASSGYHTVVAGETLFQISKKYGLSVDEIRTWNGLTGNALSLGQQLRIVAPAAAPSKANEAPVKSEGKASGAGSSQAYHTVAQGESMYQISRKYGVTIKDIMEWNSKSDFSVKPGEKLLIKRR</sequence>
<dbReference type="Pfam" id="PF01464">
    <property type="entry name" value="SLT"/>
    <property type="match status" value="1"/>
</dbReference>
<evidence type="ECO:0000313" key="5">
    <source>
        <dbReference type="Proteomes" id="UP001597374"/>
    </source>
</evidence>
<feature type="domain" description="LysM" evidence="3">
    <location>
        <begin position="781"/>
        <end position="824"/>
    </location>
</feature>
<evidence type="ECO:0000259" key="3">
    <source>
        <dbReference type="PROSITE" id="PS51782"/>
    </source>
</evidence>
<feature type="compositionally biased region" description="Polar residues" evidence="1">
    <location>
        <begin position="528"/>
        <end position="537"/>
    </location>
</feature>
<accession>A0ABW5CXG9</accession>
<keyword evidence="5" id="KW-1185">Reference proteome</keyword>
<dbReference type="InterPro" id="IPR036779">
    <property type="entry name" value="LysM_dom_sf"/>
</dbReference>
<dbReference type="InterPro" id="IPR023346">
    <property type="entry name" value="Lysozyme-like_dom_sf"/>
</dbReference>
<dbReference type="PROSITE" id="PS51782">
    <property type="entry name" value="LYSM"/>
    <property type="match status" value="5"/>
</dbReference>
<feature type="compositionally biased region" description="Low complexity" evidence="1">
    <location>
        <begin position="615"/>
        <end position="633"/>
    </location>
</feature>
<dbReference type="InterPro" id="IPR008258">
    <property type="entry name" value="Transglycosylase_SLT_dom_1"/>
</dbReference>
<feature type="region of interest" description="Disordered" evidence="1">
    <location>
        <begin position="465"/>
        <end position="597"/>
    </location>
</feature>
<protein>
    <submittedName>
        <fullName evidence="4">LysM peptidoglycan-binding domain-containing protein</fullName>
    </submittedName>
</protein>
<feature type="signal peptide" evidence="2">
    <location>
        <begin position="1"/>
        <end position="19"/>
    </location>
</feature>
<dbReference type="Proteomes" id="UP001597374">
    <property type="component" value="Unassembled WGS sequence"/>
</dbReference>
<comment type="caution">
    <text evidence="4">The sequence shown here is derived from an EMBL/GenBank/DDBJ whole genome shotgun (WGS) entry which is preliminary data.</text>
</comment>
<gene>
    <name evidence="4" type="ORF">ACFSKP_07180</name>
</gene>
<feature type="chain" id="PRO_5045104470" evidence="2">
    <location>
        <begin position="20"/>
        <end position="827"/>
    </location>
</feature>
<dbReference type="EMBL" id="JBHUIM010000001">
    <property type="protein sequence ID" value="MFD2246033.1"/>
    <property type="molecule type" value="Genomic_DNA"/>
</dbReference>
<feature type="domain" description="LysM" evidence="3">
    <location>
        <begin position="709"/>
        <end position="752"/>
    </location>
</feature>
<dbReference type="SUPFAM" id="SSF54106">
    <property type="entry name" value="LysM domain"/>
    <property type="match status" value="4"/>
</dbReference>
<dbReference type="SMART" id="SM00257">
    <property type="entry name" value="LysM"/>
    <property type="match status" value="5"/>
</dbReference>
<dbReference type="PANTHER" id="PTHR33734">
    <property type="entry name" value="LYSM DOMAIN-CONTAINING GPI-ANCHORED PROTEIN 2"/>
    <property type="match status" value="1"/>
</dbReference>
<feature type="compositionally biased region" description="Polar residues" evidence="1">
    <location>
        <begin position="420"/>
        <end position="448"/>
    </location>
</feature>
<organism evidence="4 5">
    <name type="scientific">Pontibacter ruber</name>
    <dbReference type="NCBI Taxonomy" id="1343895"/>
    <lineage>
        <taxon>Bacteria</taxon>
        <taxon>Pseudomonadati</taxon>
        <taxon>Bacteroidota</taxon>
        <taxon>Cytophagia</taxon>
        <taxon>Cytophagales</taxon>
        <taxon>Hymenobacteraceae</taxon>
        <taxon>Pontibacter</taxon>
    </lineage>
</organism>
<dbReference type="Gene3D" id="3.10.350.10">
    <property type="entry name" value="LysM domain"/>
    <property type="match status" value="3"/>
</dbReference>
<keyword evidence="2" id="KW-0732">Signal</keyword>
<dbReference type="CDD" id="cd00118">
    <property type="entry name" value="LysM"/>
    <property type="match status" value="4"/>
</dbReference>
<dbReference type="Pfam" id="PF01476">
    <property type="entry name" value="LysM"/>
    <property type="match status" value="5"/>
</dbReference>